<accession>Q3M1F7</accession>
<geneLocation type="plasmid" evidence="2">
    <name>pAnaC</name>
</geneLocation>
<gene>
    <name evidence="1" type="ordered locus">Ava_C0097</name>
</gene>
<protein>
    <submittedName>
        <fullName evidence="1">Uncharacterized protein</fullName>
    </submittedName>
</protein>
<evidence type="ECO:0000313" key="2">
    <source>
        <dbReference type="Proteomes" id="UP000002533"/>
    </source>
</evidence>
<dbReference type="KEGG" id="ava:Ava_C0097"/>
<organism evidence="1 2">
    <name type="scientific">Trichormus variabilis (strain ATCC 29413 / PCC 7937)</name>
    <name type="common">Anabaena variabilis</name>
    <dbReference type="NCBI Taxonomy" id="240292"/>
    <lineage>
        <taxon>Bacteria</taxon>
        <taxon>Bacillati</taxon>
        <taxon>Cyanobacteriota</taxon>
        <taxon>Cyanophyceae</taxon>
        <taxon>Nostocales</taxon>
        <taxon>Nostocaceae</taxon>
        <taxon>Trichormus</taxon>
    </lineage>
</organism>
<dbReference type="AlphaFoldDB" id="Q3M1F7"/>
<reference evidence="2" key="1">
    <citation type="journal article" date="2014" name="Stand. Genomic Sci.">
        <title>Complete genome sequence of Anabaena variabilis ATCC 29413.</title>
        <authorList>
            <person name="Thiel T."/>
            <person name="Pratte B.S."/>
            <person name="Zhong J."/>
            <person name="Goodwin L."/>
            <person name="Copeland A."/>
            <person name="Lucas S."/>
            <person name="Han C."/>
            <person name="Pitluck S."/>
            <person name="Land M.L."/>
            <person name="Kyrpides N.C."/>
            <person name="Woyke T."/>
        </authorList>
    </citation>
    <scope>NUCLEOTIDE SEQUENCE [LARGE SCALE GENOMIC DNA]</scope>
    <source>
        <strain evidence="2">ATCC 29413 / PCC 7937</strain>
    </source>
</reference>
<dbReference type="Proteomes" id="UP000002533">
    <property type="component" value="Plasmid pAnaC"/>
</dbReference>
<name>Q3M1F7_TRIV2</name>
<dbReference type="HOGENOM" id="CLU_175367_0_0_3"/>
<evidence type="ECO:0000313" key="1">
    <source>
        <dbReference type="EMBL" id="ABA25186.1"/>
    </source>
</evidence>
<dbReference type="GeneID" id="58727353"/>
<dbReference type="EMBL" id="CP000121">
    <property type="protein sequence ID" value="ABA25186.1"/>
    <property type="molecule type" value="Genomic_DNA"/>
</dbReference>
<dbReference type="eggNOG" id="ENOG502ZRPG">
    <property type="taxonomic scope" value="Bacteria"/>
</dbReference>
<sequence>MTITRLKRSQSLQSFNFQTNLMKKIILLALVGTGFIVNMPFMAQALDSEKIGQNLDRERNMSIAQYNRDDRYRHDRYRHDRSPYRVFVVYYRSRDNRRWIFVSTHYNRRDAERAADRLERRGYRTQIL</sequence>
<keyword evidence="1" id="KW-0614">Plasmid</keyword>
<dbReference type="RefSeq" id="WP_011316804.1">
    <property type="nucleotide sequence ID" value="NC_007412.1"/>
</dbReference>
<proteinExistence type="predicted"/>